<dbReference type="GO" id="GO:0008899">
    <property type="term" value="F:homoserine O-succinyltransferase activity"/>
    <property type="evidence" value="ECO:0007669"/>
    <property type="project" value="UniProtKB-UniRule"/>
</dbReference>
<evidence type="ECO:0000313" key="7">
    <source>
        <dbReference type="Proteomes" id="UP000019247"/>
    </source>
</evidence>
<comment type="caution">
    <text evidence="4">Lacks conserved residue(s) required for the propagation of feature annotation.</text>
</comment>
<evidence type="ECO:0000256" key="4">
    <source>
        <dbReference type="HAMAP-Rule" id="MF_00295"/>
    </source>
</evidence>
<dbReference type="Pfam" id="PF04204">
    <property type="entry name" value="HTS"/>
    <property type="match status" value="1"/>
</dbReference>
<dbReference type="SUPFAM" id="SSF52317">
    <property type="entry name" value="Class I glutamine amidotransferase-like"/>
    <property type="match status" value="1"/>
</dbReference>
<comment type="subcellular location">
    <subcellularLocation>
        <location evidence="4">Cytoplasm</location>
    </subcellularLocation>
</comment>
<proteinExistence type="inferred from homology"/>
<keyword evidence="3 4" id="KW-0012">Acyltransferase</keyword>
<dbReference type="EC" id="2.3.1.31" evidence="4"/>
<dbReference type="AlphaFoldDB" id="W6T637"/>
<comment type="catalytic activity">
    <reaction evidence="4">
        <text>L-homoserine + acetyl-CoA = O-acetyl-L-homoserine + CoA</text>
        <dbReference type="Rhea" id="RHEA:13701"/>
        <dbReference type="ChEBI" id="CHEBI:57287"/>
        <dbReference type="ChEBI" id="CHEBI:57288"/>
        <dbReference type="ChEBI" id="CHEBI:57476"/>
        <dbReference type="ChEBI" id="CHEBI:57716"/>
        <dbReference type="EC" id="2.3.1.31"/>
    </reaction>
</comment>
<dbReference type="GO" id="GO:0005737">
    <property type="term" value="C:cytoplasm"/>
    <property type="evidence" value="ECO:0007669"/>
    <property type="project" value="UniProtKB-SubCell"/>
</dbReference>
<dbReference type="HAMAP" id="MF_00295">
    <property type="entry name" value="MetA_acyltransf"/>
    <property type="match status" value="1"/>
</dbReference>
<comment type="similarity">
    <text evidence="4">Belongs to the MetA family.</text>
</comment>
<dbReference type="PIRSF" id="PIRSF000450">
    <property type="entry name" value="H_ser_succinyltr"/>
    <property type="match status" value="1"/>
</dbReference>
<accession>W6T637</accession>
<evidence type="ECO:0000313" key="6">
    <source>
        <dbReference type="EMBL" id="ETY73631.1"/>
    </source>
</evidence>
<dbReference type="EMBL" id="AWWK01000053">
    <property type="protein sequence ID" value="ETY73631.1"/>
    <property type="molecule type" value="Genomic_DNA"/>
</dbReference>
<gene>
    <name evidence="4" type="primary">metAA</name>
    <name evidence="6" type="ORF">LFAB_11240</name>
</gene>
<sequence>MTVTAVNGLLKAQQQWLNPTGDAHPLQLLLLNLMPTKAVTERQFLDRFAAVSQAVNVTFMYPASHHFKGIDRQTVADHYVTLADVYDQHFDGLIITGAPVECLPFEAVDYWQEFEQIVDWGQTHATQTLFECWAAQAGLYYQFDIQKQVLSQKVFGIYTASTVVSDSRLVSGLSAGGLLKMPQSRHTQLDLPTTLPAGLQIIAENDQVGPLLLSAPTKHAVYVTGHPEYAATTLATEYRRDCRKHLPIQLPENYFENVQTGQVDYSWREASCQLYQNWLATLQLTKVGN</sequence>
<keyword evidence="4" id="KW-0963">Cytoplasm</keyword>
<dbReference type="PANTHER" id="PTHR20919:SF0">
    <property type="entry name" value="HOMOSERINE O-SUCCINYLTRANSFERASE"/>
    <property type="match status" value="1"/>
</dbReference>
<keyword evidence="1 4" id="KW-0028">Amino-acid biosynthesis</keyword>
<comment type="caution">
    <text evidence="6">The sequence shown here is derived from an EMBL/GenBank/DDBJ whole genome shotgun (WGS) entry which is preliminary data.</text>
</comment>
<comment type="pathway">
    <text evidence="4">Amino-acid biosynthesis; L-methionine biosynthesis via de novo pathway; O-acetyl-L-homoserine from L-homoserine: step 1/1.</text>
</comment>
<feature type="site" description="Important for substrate specificity" evidence="4">
    <location>
        <position position="184"/>
    </location>
</feature>
<feature type="binding site" evidence="4">
    <location>
        <position position="240"/>
    </location>
    <ligand>
        <name>substrate</name>
    </ligand>
</feature>
<dbReference type="InterPro" id="IPR033752">
    <property type="entry name" value="MetA_family"/>
</dbReference>
<dbReference type="Gene3D" id="3.40.50.880">
    <property type="match status" value="1"/>
</dbReference>
<dbReference type="GO" id="GO:0009086">
    <property type="term" value="P:methionine biosynthetic process"/>
    <property type="evidence" value="ECO:0007669"/>
    <property type="project" value="UniProtKB-UniRule"/>
</dbReference>
<dbReference type="InterPro" id="IPR029062">
    <property type="entry name" value="Class_I_gatase-like"/>
</dbReference>
<evidence type="ECO:0000256" key="1">
    <source>
        <dbReference type="ARBA" id="ARBA00022605"/>
    </source>
</evidence>
<dbReference type="PANTHER" id="PTHR20919">
    <property type="entry name" value="HOMOSERINE O-SUCCINYLTRANSFERASE"/>
    <property type="match status" value="1"/>
</dbReference>
<dbReference type="RefSeq" id="WP_033614247.1">
    <property type="nucleotide sequence ID" value="NZ_KK036504.1"/>
</dbReference>
<evidence type="ECO:0000256" key="3">
    <source>
        <dbReference type="ARBA" id="ARBA00023315"/>
    </source>
</evidence>
<evidence type="ECO:0000256" key="2">
    <source>
        <dbReference type="ARBA" id="ARBA00022679"/>
    </source>
</evidence>
<name>W6T637_9LACO</name>
<feature type="active site" description="Acyl-thioester intermediate" evidence="4 5">
    <location>
        <position position="132"/>
    </location>
</feature>
<feature type="site" description="Important for acyl-CoA specificity" evidence="4">
    <location>
        <position position="101"/>
    </location>
</feature>
<keyword evidence="2 4" id="KW-0808">Transferase</keyword>
<keyword evidence="4" id="KW-0486">Methionine biosynthesis</keyword>
<dbReference type="HOGENOM" id="CLU_057851_0_1_9"/>
<feature type="binding site" evidence="4">
    <location>
        <position position="153"/>
    </location>
    <ligand>
        <name>substrate</name>
    </ligand>
</feature>
<dbReference type="Proteomes" id="UP000019247">
    <property type="component" value="Unassembled WGS sequence"/>
</dbReference>
<dbReference type="UniPathway" id="UPA00051">
    <property type="reaction ID" value="UER00074"/>
</dbReference>
<dbReference type="PATRIC" id="fig|1400520.3.peg.2192"/>
<organism evidence="6 7">
    <name type="scientific">Lactiplantibacillus fabifermentans T30PCM01</name>
    <dbReference type="NCBI Taxonomy" id="1400520"/>
    <lineage>
        <taxon>Bacteria</taxon>
        <taxon>Bacillati</taxon>
        <taxon>Bacillota</taxon>
        <taxon>Bacilli</taxon>
        <taxon>Lactobacillales</taxon>
        <taxon>Lactobacillaceae</taxon>
        <taxon>Lactiplantibacillus</taxon>
    </lineage>
</organism>
<dbReference type="GO" id="GO:0004414">
    <property type="term" value="F:homoserine O-acetyltransferase activity"/>
    <property type="evidence" value="ECO:0007669"/>
    <property type="project" value="UniProtKB-EC"/>
</dbReference>
<reference evidence="6 7" key="1">
    <citation type="journal article" date="2014" name="Genome Announc.">
        <title>Genome Sequence of Lactobacillus fabifermentans Strain T30PCM01, Isolated from Fermenting Grape Marc.</title>
        <authorList>
            <person name="Treu L."/>
            <person name="Vendramin V."/>
            <person name="Bovo B."/>
            <person name="Giacomini A."/>
            <person name="Corich V."/>
            <person name="Campanaro S."/>
        </authorList>
    </citation>
    <scope>NUCLEOTIDE SEQUENCE [LARGE SCALE GENOMIC DNA]</scope>
    <source>
        <strain evidence="6 7">T30PCM01</strain>
    </source>
</reference>
<dbReference type="eggNOG" id="COG1897">
    <property type="taxonomic scope" value="Bacteria"/>
</dbReference>
<dbReference type="OrthoDB" id="9772423at2"/>
<feature type="active site" evidence="4">
    <location>
        <position position="228"/>
    </location>
</feature>
<feature type="binding site" evidence="4">
    <location>
        <position position="184"/>
    </location>
    <ligand>
        <name>substrate</name>
    </ligand>
</feature>
<comment type="function">
    <text evidence="4">Transfers an acetyl group from acetyl-CoA to L-homoserine, forming acetyl-L-homoserine.</text>
</comment>
<feature type="active site" description="Proton acceptor" evidence="4">
    <location>
        <position position="226"/>
    </location>
</feature>
<protein>
    <recommendedName>
        <fullName evidence="4">Homoserine O-acetyltransferase</fullName>
        <shortName evidence="4">HAT</shortName>
        <ecNumber evidence="4">2.3.1.31</ecNumber>
    </recommendedName>
    <alternativeName>
        <fullName evidence="4">Homoserine transacetylase</fullName>
        <shortName evidence="4">HTA</shortName>
    </alternativeName>
</protein>
<dbReference type="STRING" id="1400520.LFAB_11240"/>
<evidence type="ECO:0000256" key="5">
    <source>
        <dbReference type="PIRSR" id="PIRSR000450-1"/>
    </source>
</evidence>